<dbReference type="Pfam" id="PF00248">
    <property type="entry name" value="Aldo_ket_red"/>
    <property type="match status" value="1"/>
</dbReference>
<evidence type="ECO:0000256" key="3">
    <source>
        <dbReference type="ARBA" id="ARBA00012845"/>
    </source>
</evidence>
<dbReference type="RefSeq" id="XP_056509402.1">
    <property type="nucleotide sequence ID" value="XM_056656602.1"/>
</dbReference>
<reference evidence="14" key="2">
    <citation type="journal article" date="2023" name="IMA Fungus">
        <title>Comparative genomic study of the Penicillium genus elucidates a diverse pangenome and 15 lateral gene transfer events.</title>
        <authorList>
            <person name="Petersen C."/>
            <person name="Sorensen T."/>
            <person name="Nielsen M.R."/>
            <person name="Sondergaard T.E."/>
            <person name="Sorensen J.L."/>
            <person name="Fitzpatrick D.A."/>
            <person name="Frisvad J.C."/>
            <person name="Nielsen K.L."/>
        </authorList>
    </citation>
    <scope>NUCLEOTIDE SEQUENCE</scope>
    <source>
        <strain evidence="14">IBT 34128</strain>
    </source>
</reference>
<dbReference type="EMBL" id="JAPMSZ010000009">
    <property type="protein sequence ID" value="KAJ5091204.1"/>
    <property type="molecule type" value="Genomic_DNA"/>
</dbReference>
<keyword evidence="7" id="KW-0560">Oxidoreductase</keyword>
<feature type="transmembrane region" description="Helical" evidence="12">
    <location>
        <begin position="461"/>
        <end position="482"/>
    </location>
</feature>
<feature type="domain" description="Major facilitator superfamily (MFS) profile" evidence="13">
    <location>
        <begin position="28"/>
        <end position="486"/>
    </location>
</feature>
<dbReference type="PROSITE" id="PS00216">
    <property type="entry name" value="SUGAR_TRANSPORT_1"/>
    <property type="match status" value="2"/>
</dbReference>
<evidence type="ECO:0000256" key="7">
    <source>
        <dbReference type="ARBA" id="ARBA00023002"/>
    </source>
</evidence>
<dbReference type="InterPro" id="IPR036812">
    <property type="entry name" value="NAD(P)_OxRdtase_dom_sf"/>
</dbReference>
<evidence type="ECO:0000256" key="1">
    <source>
        <dbReference type="ARBA" id="ARBA00004141"/>
    </source>
</evidence>
<dbReference type="GO" id="GO:0005351">
    <property type="term" value="F:carbohydrate:proton symporter activity"/>
    <property type="evidence" value="ECO:0007669"/>
    <property type="project" value="TreeGrafter"/>
</dbReference>
<evidence type="ECO:0000256" key="2">
    <source>
        <dbReference type="ARBA" id="ARBA00010992"/>
    </source>
</evidence>
<evidence type="ECO:0000313" key="14">
    <source>
        <dbReference type="EMBL" id="KAJ5091204.1"/>
    </source>
</evidence>
<dbReference type="EC" id="1.1.1.307" evidence="3"/>
<evidence type="ECO:0000256" key="9">
    <source>
        <dbReference type="ARBA" id="ARBA00025065"/>
    </source>
</evidence>
<dbReference type="InterPro" id="IPR020471">
    <property type="entry name" value="AKR"/>
</dbReference>
<dbReference type="Gene3D" id="1.20.1250.20">
    <property type="entry name" value="MFS general substrate transporter like domains"/>
    <property type="match status" value="1"/>
</dbReference>
<dbReference type="Proteomes" id="UP001141434">
    <property type="component" value="Unassembled WGS sequence"/>
</dbReference>
<dbReference type="PROSITE" id="PS00798">
    <property type="entry name" value="ALDOKETO_REDUCTASE_1"/>
    <property type="match status" value="1"/>
</dbReference>
<comment type="caution">
    <text evidence="14">The sequence shown here is derived from an EMBL/GenBank/DDBJ whole genome shotgun (WGS) entry which is preliminary data.</text>
</comment>
<feature type="transmembrane region" description="Helical" evidence="12">
    <location>
        <begin position="358"/>
        <end position="380"/>
    </location>
</feature>
<proteinExistence type="inferred from homology"/>
<dbReference type="Pfam" id="PF00083">
    <property type="entry name" value="Sugar_tr"/>
    <property type="match status" value="1"/>
</dbReference>
<feature type="transmembrane region" description="Helical" evidence="12">
    <location>
        <begin position="333"/>
        <end position="351"/>
    </location>
</feature>
<dbReference type="OrthoDB" id="5296287at2759"/>
<dbReference type="GeneID" id="81395771"/>
<feature type="transmembrane region" description="Helical" evidence="12">
    <location>
        <begin position="127"/>
        <end position="149"/>
    </location>
</feature>
<reference evidence="14" key="1">
    <citation type="submission" date="2022-11" db="EMBL/GenBank/DDBJ databases">
        <authorList>
            <person name="Petersen C."/>
        </authorList>
    </citation>
    <scope>NUCLEOTIDE SEQUENCE</scope>
    <source>
        <strain evidence="14">IBT 34128</strain>
    </source>
</reference>
<evidence type="ECO:0000259" key="13">
    <source>
        <dbReference type="PROSITE" id="PS50850"/>
    </source>
</evidence>
<evidence type="ECO:0000256" key="4">
    <source>
        <dbReference type="ARBA" id="ARBA00022448"/>
    </source>
</evidence>
<feature type="transmembrane region" description="Helical" evidence="12">
    <location>
        <begin position="21"/>
        <end position="41"/>
    </location>
</feature>
<evidence type="ECO:0000256" key="10">
    <source>
        <dbReference type="ARBA" id="ARBA00047534"/>
    </source>
</evidence>
<dbReference type="InterPro" id="IPR020846">
    <property type="entry name" value="MFS_dom"/>
</dbReference>
<dbReference type="PANTHER" id="PTHR48022">
    <property type="entry name" value="PLASTIDIC GLUCOSE TRANSPORTER 4"/>
    <property type="match status" value="1"/>
</dbReference>
<evidence type="ECO:0000313" key="15">
    <source>
        <dbReference type="Proteomes" id="UP001141434"/>
    </source>
</evidence>
<dbReference type="InterPro" id="IPR023210">
    <property type="entry name" value="NADP_OxRdtase_dom"/>
</dbReference>
<evidence type="ECO:0000256" key="11">
    <source>
        <dbReference type="ARBA" id="ARBA00049485"/>
    </source>
</evidence>
<dbReference type="PANTHER" id="PTHR48022:SF8">
    <property type="entry name" value="MAJOR FACILITATOR SUPERFAMILY (MFS) PROFILE DOMAIN-CONTAINING PROTEIN-RELATED"/>
    <property type="match status" value="1"/>
</dbReference>
<dbReference type="InterPro" id="IPR050360">
    <property type="entry name" value="MFS_Sugar_Transporters"/>
</dbReference>
<evidence type="ECO:0000256" key="6">
    <source>
        <dbReference type="ARBA" id="ARBA00022989"/>
    </source>
</evidence>
<dbReference type="PROSITE" id="PS50850">
    <property type="entry name" value="MFS"/>
    <property type="match status" value="1"/>
</dbReference>
<protein>
    <recommendedName>
        <fullName evidence="3">D-xylose reductase [NAD(P)H]</fullName>
        <ecNumber evidence="3">1.1.1.307</ecNumber>
    </recommendedName>
</protein>
<sequence>MAGGTSIWFSSEAKSDPREIFNLRLLYLLVAVAWGGSFYGFDTGNIGGILTLPSFRNAFGLNDVSQAEQDNRKGTIASMLAAGGSAGAILAAPTSDYLGRKWSVFGWGVVFVVGAVMQMIADYDVLLAGRFIAGMGVGASSMLTPQFLAENSPKSVRGSMTATYNLMIVSSLMLAFWVNYGVSKWTFAGVEHDDTQWRTAMGIQIIPGALLCIMIPFVPETPRYLINHGKSEQGLKNICKLRKLPEYHEYVQMEYREIEAQVKHEQECFAGHNYWVVLKDIFTSTSNLQRFVLSVMLFLFHKLTGTDSLNYYAPEIFALIGVKGGSSSLLTTGIYGVVKTVVTILYVGYLVDRIGRRIPLLVGATLQGTAMLYLALYLRFAGTNTESVGGTPAGGIVGIVWIYIYAFGWSFGHSVACYVVAAEVFPTRIRSFCMSICFFINWIVDYGITRATPNMITEMGWGVFLLYAMLTYLGVVFIFFCLPEMKGRSIESMDNLFERPLWTMWRHAYPTEEEKIRRDVRDDMMAGKMHAEEDGKKHRVDHVEILDHMTVELGIIPTIGEEQVLPRYGLLSGFSVAQLSLEWTINCTLIKINGSSKFSKDRCRFLPIRAMTEIQQKTFILNTGAKIPAIGFGTWKAGPGEAAAAVQAAFEAGYRHFDCAPLYGNETEIGQVFKTTKVPREEYFVTTKLWSSDHRRITSALQKSLDDLCLDYVDLYLMHWPVPLPSSPPETYGKEDRTTHDSHWDFTDTWHEMEKLLETGKVRAIGVANFSTVNLAKLLKSCKVVPAVNQTEIQPLLPQKKLNAVCVENRIHQTAFGPLGGSGSTLHTDPVVNRIAERRGCSSGNVLLSWGIRKGWSVVPKSTNLARIPSNLQQCFSMDDQETANLDGLVRTLGGKRFNRPNWGTVIFHDDEEEDVQ</sequence>
<evidence type="ECO:0000256" key="8">
    <source>
        <dbReference type="ARBA" id="ARBA00023136"/>
    </source>
</evidence>
<feature type="transmembrane region" description="Helical" evidence="12">
    <location>
        <begin position="74"/>
        <end position="92"/>
    </location>
</feature>
<evidence type="ECO:0000256" key="12">
    <source>
        <dbReference type="SAM" id="Phobius"/>
    </source>
</evidence>
<dbReference type="GO" id="GO:0016020">
    <property type="term" value="C:membrane"/>
    <property type="evidence" value="ECO:0007669"/>
    <property type="project" value="UniProtKB-SubCell"/>
</dbReference>
<feature type="transmembrane region" description="Helical" evidence="12">
    <location>
        <begin position="161"/>
        <end position="180"/>
    </location>
</feature>
<organism evidence="14 15">
    <name type="scientific">Penicillium alfredii</name>
    <dbReference type="NCBI Taxonomy" id="1506179"/>
    <lineage>
        <taxon>Eukaryota</taxon>
        <taxon>Fungi</taxon>
        <taxon>Dikarya</taxon>
        <taxon>Ascomycota</taxon>
        <taxon>Pezizomycotina</taxon>
        <taxon>Eurotiomycetes</taxon>
        <taxon>Eurotiomycetidae</taxon>
        <taxon>Eurotiales</taxon>
        <taxon>Aspergillaceae</taxon>
        <taxon>Penicillium</taxon>
    </lineage>
</organism>
<dbReference type="InterPro" id="IPR018170">
    <property type="entry name" value="Aldo/ket_reductase_CS"/>
</dbReference>
<dbReference type="SUPFAM" id="SSF103473">
    <property type="entry name" value="MFS general substrate transporter"/>
    <property type="match status" value="1"/>
</dbReference>
<feature type="transmembrane region" description="Helical" evidence="12">
    <location>
        <begin position="104"/>
        <end position="121"/>
    </location>
</feature>
<dbReference type="NCBIfam" id="TIGR00879">
    <property type="entry name" value="SP"/>
    <property type="match status" value="1"/>
</dbReference>
<comment type="similarity">
    <text evidence="2">Belongs to the major facilitator superfamily. Sugar transporter (TC 2.A.1.1) family.</text>
</comment>
<dbReference type="AlphaFoldDB" id="A0A9W9F050"/>
<dbReference type="GO" id="GO:0016616">
    <property type="term" value="F:oxidoreductase activity, acting on the CH-OH group of donors, NAD or NADP as acceptor"/>
    <property type="evidence" value="ECO:0007669"/>
    <property type="project" value="UniProtKB-ARBA"/>
</dbReference>
<feature type="transmembrane region" description="Helical" evidence="12">
    <location>
        <begin position="200"/>
        <end position="218"/>
    </location>
</feature>
<comment type="subcellular location">
    <subcellularLocation>
        <location evidence="1">Membrane</location>
        <topology evidence="1">Multi-pass membrane protein</topology>
    </subcellularLocation>
</comment>
<keyword evidence="6 12" id="KW-1133">Transmembrane helix</keyword>
<keyword evidence="15" id="KW-1185">Reference proteome</keyword>
<dbReference type="InterPro" id="IPR005829">
    <property type="entry name" value="Sugar_transporter_CS"/>
</dbReference>
<dbReference type="PROSITE" id="PS00217">
    <property type="entry name" value="SUGAR_TRANSPORT_2"/>
    <property type="match status" value="1"/>
</dbReference>
<dbReference type="InterPro" id="IPR005828">
    <property type="entry name" value="MFS_sugar_transport-like"/>
</dbReference>
<dbReference type="FunFam" id="3.20.20.100:FF:000002">
    <property type="entry name" value="2,5-diketo-D-gluconic acid reductase A"/>
    <property type="match status" value="1"/>
</dbReference>
<feature type="transmembrane region" description="Helical" evidence="12">
    <location>
        <begin position="400"/>
        <end position="420"/>
    </location>
</feature>
<dbReference type="SUPFAM" id="SSF51430">
    <property type="entry name" value="NAD(P)-linked oxidoreductase"/>
    <property type="match status" value="1"/>
</dbReference>
<dbReference type="InterPro" id="IPR003663">
    <property type="entry name" value="Sugar/inositol_transpt"/>
</dbReference>
<feature type="transmembrane region" description="Helical" evidence="12">
    <location>
        <begin position="291"/>
        <end position="313"/>
    </location>
</feature>
<keyword evidence="4" id="KW-0813">Transport</keyword>
<dbReference type="Gene3D" id="3.20.20.100">
    <property type="entry name" value="NADP-dependent oxidoreductase domain"/>
    <property type="match status" value="1"/>
</dbReference>
<dbReference type="InterPro" id="IPR036259">
    <property type="entry name" value="MFS_trans_sf"/>
</dbReference>
<keyword evidence="5 12" id="KW-0812">Transmembrane</keyword>
<dbReference type="PRINTS" id="PR00069">
    <property type="entry name" value="ALDKETRDTASE"/>
</dbReference>
<accession>A0A9W9F050</accession>
<comment type="catalytic activity">
    <reaction evidence="10">
        <text>xylitol + NADP(+) = D-xylose + NADPH + H(+)</text>
        <dbReference type="Rhea" id="RHEA:27445"/>
        <dbReference type="ChEBI" id="CHEBI:15378"/>
        <dbReference type="ChEBI" id="CHEBI:17151"/>
        <dbReference type="ChEBI" id="CHEBI:53455"/>
        <dbReference type="ChEBI" id="CHEBI:57783"/>
        <dbReference type="ChEBI" id="CHEBI:58349"/>
        <dbReference type="EC" id="1.1.1.307"/>
    </reaction>
</comment>
<gene>
    <name evidence="14" type="ORF">NUU61_006074</name>
</gene>
<name>A0A9W9F050_9EURO</name>
<evidence type="ECO:0000256" key="5">
    <source>
        <dbReference type="ARBA" id="ARBA00022692"/>
    </source>
</evidence>
<keyword evidence="8 12" id="KW-0472">Membrane</keyword>
<comment type="catalytic activity">
    <reaction evidence="11">
        <text>xylitol + NAD(+) = D-xylose + NADH + H(+)</text>
        <dbReference type="Rhea" id="RHEA:27441"/>
        <dbReference type="ChEBI" id="CHEBI:15378"/>
        <dbReference type="ChEBI" id="CHEBI:17151"/>
        <dbReference type="ChEBI" id="CHEBI:53455"/>
        <dbReference type="ChEBI" id="CHEBI:57540"/>
        <dbReference type="ChEBI" id="CHEBI:57945"/>
        <dbReference type="EC" id="1.1.1.307"/>
    </reaction>
</comment>
<comment type="function">
    <text evidence="9">Catalyzes the initial reaction in the xylose utilization pathway by reducing D-xylose into xylitol. Xylose is a major component of hemicelluloses such as xylan. Most fungi utilize D-xylose via three enzymatic reactions, xylose reductase (XR), xylitol dehydrogenase (XDH), and xylulokinase, to form xylulose 5-phosphate, which enters pentose phosphate pathway.</text>
</comment>